<feature type="domain" description="Major facilitator superfamily (MFS) profile" evidence="9">
    <location>
        <begin position="39"/>
        <end position="527"/>
    </location>
</feature>
<evidence type="ECO:0000256" key="6">
    <source>
        <dbReference type="ARBA" id="ARBA00023136"/>
    </source>
</evidence>
<feature type="transmembrane region" description="Helical" evidence="8">
    <location>
        <begin position="37"/>
        <end position="63"/>
    </location>
</feature>
<dbReference type="RefSeq" id="WP_083600467.1">
    <property type="nucleotide sequence ID" value="NZ_FQYL01000003.1"/>
</dbReference>
<comment type="subcellular location">
    <subcellularLocation>
        <location evidence="1">Cell membrane</location>
        <topology evidence="1">Multi-pass membrane protein</topology>
    </subcellularLocation>
</comment>
<gene>
    <name evidence="10" type="ORF">SAMN05216246_103123</name>
</gene>
<dbReference type="PROSITE" id="PS50850">
    <property type="entry name" value="MFS"/>
    <property type="match status" value="1"/>
</dbReference>
<organism evidence="10 11">
    <name type="scientific">Actinomyces denticolens</name>
    <dbReference type="NCBI Taxonomy" id="52767"/>
    <lineage>
        <taxon>Bacteria</taxon>
        <taxon>Bacillati</taxon>
        <taxon>Actinomycetota</taxon>
        <taxon>Actinomycetes</taxon>
        <taxon>Actinomycetales</taxon>
        <taxon>Actinomycetaceae</taxon>
        <taxon>Actinomyces</taxon>
    </lineage>
</organism>
<proteinExistence type="predicted"/>
<feature type="transmembrane region" description="Helical" evidence="8">
    <location>
        <begin position="382"/>
        <end position="411"/>
    </location>
</feature>
<keyword evidence="3" id="KW-1003">Cell membrane</keyword>
<feature type="region of interest" description="Disordered" evidence="7">
    <location>
        <begin position="1"/>
        <end position="30"/>
    </location>
</feature>
<evidence type="ECO:0000256" key="1">
    <source>
        <dbReference type="ARBA" id="ARBA00004651"/>
    </source>
</evidence>
<evidence type="ECO:0000313" key="11">
    <source>
        <dbReference type="Proteomes" id="UP000184390"/>
    </source>
</evidence>
<protein>
    <submittedName>
        <fullName evidence="10">MFS transporter, DHA2 family, multidrug resistance protein</fullName>
    </submittedName>
</protein>
<evidence type="ECO:0000256" key="8">
    <source>
        <dbReference type="SAM" id="Phobius"/>
    </source>
</evidence>
<dbReference type="SUPFAM" id="SSF103473">
    <property type="entry name" value="MFS general substrate transporter"/>
    <property type="match status" value="1"/>
</dbReference>
<dbReference type="InterPro" id="IPR036259">
    <property type="entry name" value="MFS_trans_sf"/>
</dbReference>
<dbReference type="InterPro" id="IPR005829">
    <property type="entry name" value="Sugar_transporter_CS"/>
</dbReference>
<keyword evidence="5 8" id="KW-1133">Transmembrane helix</keyword>
<dbReference type="PROSITE" id="PS00216">
    <property type="entry name" value="SUGAR_TRANSPORT_1"/>
    <property type="match status" value="1"/>
</dbReference>
<evidence type="ECO:0000313" key="10">
    <source>
        <dbReference type="EMBL" id="SHI60710.1"/>
    </source>
</evidence>
<feature type="transmembrane region" description="Helical" evidence="8">
    <location>
        <begin position="227"/>
        <end position="248"/>
    </location>
</feature>
<dbReference type="InterPro" id="IPR020846">
    <property type="entry name" value="MFS_dom"/>
</dbReference>
<dbReference type="Gene3D" id="1.20.1250.20">
    <property type="entry name" value="MFS general substrate transporter like domains"/>
    <property type="match status" value="1"/>
</dbReference>
<feature type="transmembrane region" description="Helical" evidence="8">
    <location>
        <begin position="75"/>
        <end position="93"/>
    </location>
</feature>
<evidence type="ECO:0000256" key="4">
    <source>
        <dbReference type="ARBA" id="ARBA00022692"/>
    </source>
</evidence>
<accession>A0ABY1I4X3</accession>
<dbReference type="PANTHER" id="PTHR42718:SF47">
    <property type="entry name" value="METHYL VIOLOGEN RESISTANCE PROTEIN SMVA"/>
    <property type="match status" value="1"/>
</dbReference>
<name>A0ABY1I4X3_9ACTO</name>
<feature type="transmembrane region" description="Helical" evidence="8">
    <location>
        <begin position="190"/>
        <end position="215"/>
    </location>
</feature>
<keyword evidence="6 8" id="KW-0472">Membrane</keyword>
<evidence type="ECO:0000256" key="2">
    <source>
        <dbReference type="ARBA" id="ARBA00022448"/>
    </source>
</evidence>
<dbReference type="PANTHER" id="PTHR42718">
    <property type="entry name" value="MAJOR FACILITATOR SUPERFAMILY MULTIDRUG TRANSPORTER MFSC"/>
    <property type="match status" value="1"/>
</dbReference>
<evidence type="ECO:0000256" key="3">
    <source>
        <dbReference type="ARBA" id="ARBA00022475"/>
    </source>
</evidence>
<keyword evidence="11" id="KW-1185">Reference proteome</keyword>
<dbReference type="CDD" id="cd17321">
    <property type="entry name" value="MFS_MMR_MDR_like"/>
    <property type="match status" value="1"/>
</dbReference>
<feature type="transmembrane region" description="Helical" evidence="8">
    <location>
        <begin position="254"/>
        <end position="271"/>
    </location>
</feature>
<evidence type="ECO:0000259" key="9">
    <source>
        <dbReference type="PROSITE" id="PS50850"/>
    </source>
</evidence>
<dbReference type="Proteomes" id="UP000184390">
    <property type="component" value="Unassembled WGS sequence"/>
</dbReference>
<dbReference type="EMBL" id="FQYL01000003">
    <property type="protein sequence ID" value="SHI60710.1"/>
    <property type="molecule type" value="Genomic_DNA"/>
</dbReference>
<feature type="transmembrane region" description="Helical" evidence="8">
    <location>
        <begin position="333"/>
        <end position="351"/>
    </location>
</feature>
<feature type="transmembrane region" description="Helical" evidence="8">
    <location>
        <begin position="163"/>
        <end position="184"/>
    </location>
</feature>
<comment type="caution">
    <text evidence="10">The sequence shown here is derived from an EMBL/GenBank/DDBJ whole genome shotgun (WGS) entry which is preliminary data.</text>
</comment>
<feature type="transmembrane region" description="Helical" evidence="8">
    <location>
        <begin position="358"/>
        <end position="376"/>
    </location>
</feature>
<feature type="transmembrane region" description="Helical" evidence="8">
    <location>
        <begin position="504"/>
        <end position="523"/>
    </location>
</feature>
<evidence type="ECO:0000256" key="7">
    <source>
        <dbReference type="SAM" id="MobiDB-lite"/>
    </source>
</evidence>
<reference evidence="10 11" key="1">
    <citation type="submission" date="2016-11" db="EMBL/GenBank/DDBJ databases">
        <authorList>
            <person name="Varghese N."/>
            <person name="Submissions S."/>
        </authorList>
    </citation>
    <scope>NUCLEOTIDE SEQUENCE [LARGE SCALE GENOMIC DNA]</scope>
    <source>
        <strain evidence="10 11">PA</strain>
    </source>
</reference>
<feature type="transmembrane region" description="Helical" evidence="8">
    <location>
        <begin position="105"/>
        <end position="124"/>
    </location>
</feature>
<feature type="transmembrane region" description="Helical" evidence="8">
    <location>
        <begin position="130"/>
        <end position="151"/>
    </location>
</feature>
<dbReference type="InterPro" id="IPR011701">
    <property type="entry name" value="MFS"/>
</dbReference>
<evidence type="ECO:0000256" key="5">
    <source>
        <dbReference type="ARBA" id="ARBA00022989"/>
    </source>
</evidence>
<feature type="transmembrane region" description="Helical" evidence="8">
    <location>
        <begin position="292"/>
        <end position="313"/>
    </location>
</feature>
<sequence>MVAASNPMPPSTHHPDSRAVPSSDPERAPASNGARDWVALGVLTLAVTLLAIDSTVLSLAIPSLSADLAPSATELLWIGDIYSFVIAGLLVTMGNVADRVGRRRLLLGGAIGFGAASALAAFASSAGALIAARALLGATGATIMPSTLSLIRNIFTDPRRRATAIAIWSAGTTGGMALGPLVGGALLERFWWGSVFLINLPIMILVVILGAWLLPESRHAGGGPIDLPSAALSVAAIMPIVYAVKSFAHDGPSTAALVALVIGASAGTAFVRRQMVIAIPLIDVRLFQRPSFTWAVLSTVLAIFSLSGLMYFFSQYLQLVRGYSTLTAGIAEMPGTGAAIVVVPIVGWLVGRLGQGRTLGGGLIASAAGMVGIAVAESLPGYLPLGIALGLVGVGIGVASAVSTGAVLGAVPAERAGAASAISETGLELGAALGIAVLGTLQDIGYRARLTDALDGAAGLPGAITAVAKQSLANLTSIADASSPAQAQLLDSARHAFTGAMQTTAVVAAAVLVIAGLMAARYVPSERGESHEGVQTAAGH</sequence>
<keyword evidence="4 8" id="KW-0812">Transmembrane</keyword>
<dbReference type="Pfam" id="PF07690">
    <property type="entry name" value="MFS_1"/>
    <property type="match status" value="1"/>
</dbReference>
<dbReference type="Gene3D" id="1.20.1720.10">
    <property type="entry name" value="Multidrug resistance protein D"/>
    <property type="match status" value="1"/>
</dbReference>
<keyword evidence="2" id="KW-0813">Transport</keyword>